<comment type="caution">
    <text evidence="1">The sequence shown here is derived from an EMBL/GenBank/DDBJ whole genome shotgun (WGS) entry which is preliminary data.</text>
</comment>
<dbReference type="EMBL" id="JBHSPU010000016">
    <property type="protein sequence ID" value="MFC5915076.1"/>
    <property type="molecule type" value="Genomic_DNA"/>
</dbReference>
<dbReference type="RefSeq" id="WP_344516975.1">
    <property type="nucleotide sequence ID" value="NZ_BAAATU010000052.1"/>
</dbReference>
<dbReference type="InterPro" id="IPR016181">
    <property type="entry name" value="Acyl_CoA_acyltransferase"/>
</dbReference>
<proteinExistence type="predicted"/>
<keyword evidence="2" id="KW-1185">Reference proteome</keyword>
<evidence type="ECO:0008006" key="3">
    <source>
        <dbReference type="Google" id="ProtNLM"/>
    </source>
</evidence>
<reference evidence="2" key="1">
    <citation type="journal article" date="2019" name="Int. J. Syst. Evol. Microbiol.">
        <title>The Global Catalogue of Microorganisms (GCM) 10K type strain sequencing project: providing services to taxonomists for standard genome sequencing and annotation.</title>
        <authorList>
            <consortium name="The Broad Institute Genomics Platform"/>
            <consortium name="The Broad Institute Genome Sequencing Center for Infectious Disease"/>
            <person name="Wu L."/>
            <person name="Ma J."/>
        </authorList>
    </citation>
    <scope>NUCLEOTIDE SEQUENCE [LARGE SCALE GENOMIC DNA]</scope>
    <source>
        <strain evidence="2">JCM 4147</strain>
    </source>
</reference>
<evidence type="ECO:0000313" key="1">
    <source>
        <dbReference type="EMBL" id="MFC5915076.1"/>
    </source>
</evidence>
<gene>
    <name evidence="1" type="ORF">ACFP1B_16860</name>
</gene>
<dbReference type="Gene3D" id="3.40.630.30">
    <property type="match status" value="1"/>
</dbReference>
<evidence type="ECO:0000313" key="2">
    <source>
        <dbReference type="Proteomes" id="UP001596200"/>
    </source>
</evidence>
<sequence length="271" mass="28931">MTVTDYLEMADRADVLRDFEGSRFVADAQTDPVSGERRLLVTYCPAALATNAGWWAALPRIAADLVDAPDAVLVRLRHTDGAPPRPWIRHTSYLRHSGRPAADTPAASDMITVRRAVPEDEAALRRWVGRALVNGAAHGPAGTLGDTGEIAAGLLALPGRQSFVAERGATAIGHATLLCAERDEVTGEAYVELFDVLVEADDEVRRAATDALTRACVRQATEAGAPLIGDVVHSVTDGGNGHGDRIVAKLLTQGWNPDHTLWYRQCGVTAS</sequence>
<organism evidence="1 2">
    <name type="scientific">Streptomyces pulveraceus</name>
    <dbReference type="NCBI Taxonomy" id="68258"/>
    <lineage>
        <taxon>Bacteria</taxon>
        <taxon>Bacillati</taxon>
        <taxon>Actinomycetota</taxon>
        <taxon>Actinomycetes</taxon>
        <taxon>Kitasatosporales</taxon>
        <taxon>Streptomycetaceae</taxon>
        <taxon>Streptomyces</taxon>
    </lineage>
</organism>
<name>A0ABW1GJP5_9ACTN</name>
<dbReference type="Proteomes" id="UP001596200">
    <property type="component" value="Unassembled WGS sequence"/>
</dbReference>
<accession>A0ABW1GJP5</accession>
<dbReference type="SUPFAM" id="SSF55729">
    <property type="entry name" value="Acyl-CoA N-acyltransferases (Nat)"/>
    <property type="match status" value="1"/>
</dbReference>
<protein>
    <recommendedName>
        <fullName evidence="3">N-acetyltransferase domain-containing protein</fullName>
    </recommendedName>
</protein>